<keyword evidence="2" id="KW-1185">Reference proteome</keyword>
<gene>
    <name evidence="1" type="ORF">DPEC_G00352290</name>
</gene>
<protein>
    <submittedName>
        <fullName evidence="1">Uncharacterized protein</fullName>
    </submittedName>
</protein>
<accession>A0ACC2F224</accession>
<reference evidence="1" key="1">
    <citation type="submission" date="2021-05" db="EMBL/GenBank/DDBJ databases">
        <authorList>
            <person name="Pan Q."/>
            <person name="Jouanno E."/>
            <person name="Zahm M."/>
            <person name="Klopp C."/>
            <person name="Cabau C."/>
            <person name="Louis A."/>
            <person name="Berthelot C."/>
            <person name="Parey E."/>
            <person name="Roest Crollius H."/>
            <person name="Montfort J."/>
            <person name="Robinson-Rechavi M."/>
            <person name="Bouchez O."/>
            <person name="Lampietro C."/>
            <person name="Lopez Roques C."/>
            <person name="Donnadieu C."/>
            <person name="Postlethwait J."/>
            <person name="Bobe J."/>
            <person name="Dillon D."/>
            <person name="Chandos A."/>
            <person name="von Hippel F."/>
            <person name="Guiguen Y."/>
        </authorList>
    </citation>
    <scope>NUCLEOTIDE SEQUENCE</scope>
    <source>
        <strain evidence="1">YG-Jan2019</strain>
    </source>
</reference>
<sequence length="354" mass="40515">MNSSHRRGTFSIFPNQEDALAVENAVRTAIHTVVTVISRINSARIQDYQRRFAEKDRENETLKRRVKKAEREISALRGSIEISGNECHQVRTSNYAPSPEMPTGEANCHKDEVTSEADWRSDFPSMDAPPHVSSQYQNTTHPTGAAIDMAHRQNQTFHVELQSGCSAVRSNGQSPSPRPVTGPIIKEEPTDMDTFFIKWEMSEENIGVEQEDLDPVQILEKDREAHQGVGAPADRTHFVAGSLSRHEYGDGPTRHLKRRLSSAETQRRFRERLRADPEKYMVYKEKERRRNQQRKVSISDLPEETRRLKREAWREASRRCRARKMSSLQMNHTQPCLLPPETTAGHGLCHGGWQ</sequence>
<organism evidence="1 2">
    <name type="scientific">Dallia pectoralis</name>
    <name type="common">Alaska blackfish</name>
    <dbReference type="NCBI Taxonomy" id="75939"/>
    <lineage>
        <taxon>Eukaryota</taxon>
        <taxon>Metazoa</taxon>
        <taxon>Chordata</taxon>
        <taxon>Craniata</taxon>
        <taxon>Vertebrata</taxon>
        <taxon>Euteleostomi</taxon>
        <taxon>Actinopterygii</taxon>
        <taxon>Neopterygii</taxon>
        <taxon>Teleostei</taxon>
        <taxon>Protacanthopterygii</taxon>
        <taxon>Esociformes</taxon>
        <taxon>Umbridae</taxon>
        <taxon>Dallia</taxon>
    </lineage>
</organism>
<comment type="caution">
    <text evidence="1">The sequence shown here is derived from an EMBL/GenBank/DDBJ whole genome shotgun (WGS) entry which is preliminary data.</text>
</comment>
<proteinExistence type="predicted"/>
<dbReference type="EMBL" id="CM055763">
    <property type="protein sequence ID" value="KAJ7985463.1"/>
    <property type="molecule type" value="Genomic_DNA"/>
</dbReference>
<name>A0ACC2F224_DALPE</name>
<evidence type="ECO:0000313" key="1">
    <source>
        <dbReference type="EMBL" id="KAJ7985463.1"/>
    </source>
</evidence>
<dbReference type="Proteomes" id="UP001157502">
    <property type="component" value="Chromosome 36"/>
</dbReference>
<evidence type="ECO:0000313" key="2">
    <source>
        <dbReference type="Proteomes" id="UP001157502"/>
    </source>
</evidence>